<dbReference type="GeneID" id="25909411"/>
<gene>
    <name evidence="1" type="ORF">SARC_08907</name>
</gene>
<dbReference type="EMBL" id="KQ242445">
    <property type="protein sequence ID" value="KNC78670.1"/>
    <property type="molecule type" value="Genomic_DNA"/>
</dbReference>
<evidence type="ECO:0000313" key="2">
    <source>
        <dbReference type="Proteomes" id="UP000054560"/>
    </source>
</evidence>
<dbReference type="OrthoDB" id="6432863at2759"/>
<evidence type="ECO:0000313" key="1">
    <source>
        <dbReference type="EMBL" id="KNC78670.1"/>
    </source>
</evidence>
<feature type="non-terminal residue" evidence="1">
    <location>
        <position position="1"/>
    </location>
</feature>
<dbReference type="Gene3D" id="3.30.160.570">
    <property type="entry name" value="Ncd80 complex, Spc24 subunit"/>
    <property type="match status" value="1"/>
</dbReference>
<dbReference type="AlphaFoldDB" id="A0A0L0FPC9"/>
<organism evidence="1 2">
    <name type="scientific">Sphaeroforma arctica JP610</name>
    <dbReference type="NCBI Taxonomy" id="667725"/>
    <lineage>
        <taxon>Eukaryota</taxon>
        <taxon>Ichthyosporea</taxon>
        <taxon>Ichthyophonida</taxon>
        <taxon>Sphaeroforma</taxon>
    </lineage>
</organism>
<sequence length="177" mass="20233">MHTSIQQQIQLLQDVTDIVEGVSSMKLDMARAIPGRSAEFSSDIISRRPEVVQKVSVLGQIIRQLDANPNLVSSRPLRDTLESLRNPNKLRGDIEDLKHRHEYSSICSLLNLVANINWTDNDHEPDQVVGTIKSSQRQTHTFHYEASRYSRVFIANHLWDVVEQMEQPQTALVPRRA</sequence>
<dbReference type="Proteomes" id="UP000054560">
    <property type="component" value="Unassembled WGS sequence"/>
</dbReference>
<dbReference type="RefSeq" id="XP_014152572.1">
    <property type="nucleotide sequence ID" value="XM_014297097.1"/>
</dbReference>
<accession>A0A0L0FPC9</accession>
<keyword evidence="2" id="KW-1185">Reference proteome</keyword>
<reference evidence="1 2" key="1">
    <citation type="submission" date="2011-02" db="EMBL/GenBank/DDBJ databases">
        <title>The Genome Sequence of Sphaeroforma arctica JP610.</title>
        <authorList>
            <consortium name="The Broad Institute Genome Sequencing Platform"/>
            <person name="Russ C."/>
            <person name="Cuomo C."/>
            <person name="Young S.K."/>
            <person name="Zeng Q."/>
            <person name="Gargeya S."/>
            <person name="Alvarado L."/>
            <person name="Berlin A."/>
            <person name="Chapman S.B."/>
            <person name="Chen Z."/>
            <person name="Freedman E."/>
            <person name="Gellesch M."/>
            <person name="Goldberg J."/>
            <person name="Griggs A."/>
            <person name="Gujja S."/>
            <person name="Heilman E."/>
            <person name="Heiman D."/>
            <person name="Howarth C."/>
            <person name="Mehta T."/>
            <person name="Neiman D."/>
            <person name="Pearson M."/>
            <person name="Roberts A."/>
            <person name="Saif S."/>
            <person name="Shea T."/>
            <person name="Shenoy N."/>
            <person name="Sisk P."/>
            <person name="Stolte C."/>
            <person name="Sykes S."/>
            <person name="White J."/>
            <person name="Yandava C."/>
            <person name="Burger G."/>
            <person name="Gray M.W."/>
            <person name="Holland P.W.H."/>
            <person name="King N."/>
            <person name="Lang F.B.F."/>
            <person name="Roger A.J."/>
            <person name="Ruiz-Trillo I."/>
            <person name="Haas B."/>
            <person name="Nusbaum C."/>
            <person name="Birren B."/>
        </authorList>
    </citation>
    <scope>NUCLEOTIDE SEQUENCE [LARGE SCALE GENOMIC DNA]</scope>
    <source>
        <strain evidence="1 2">JP610</strain>
    </source>
</reference>
<protein>
    <submittedName>
        <fullName evidence="1">Uncharacterized protein</fullName>
    </submittedName>
</protein>
<proteinExistence type="predicted"/>
<name>A0A0L0FPC9_9EUKA</name>